<dbReference type="EMBL" id="JAVFWL010000006">
    <property type="protein sequence ID" value="KAK6764762.1"/>
    <property type="molecule type" value="Genomic_DNA"/>
</dbReference>
<feature type="region of interest" description="Disordered" evidence="1">
    <location>
        <begin position="1"/>
        <end position="33"/>
    </location>
</feature>
<accession>A0ABR1EQ28</accession>
<evidence type="ECO:0000256" key="1">
    <source>
        <dbReference type="SAM" id="MobiDB-lite"/>
    </source>
</evidence>
<dbReference type="InterPro" id="IPR006150">
    <property type="entry name" value="Cys_repeat_1"/>
</dbReference>
<proteinExistence type="predicted"/>
<evidence type="ECO:0008006" key="4">
    <source>
        <dbReference type="Google" id="ProtNLM"/>
    </source>
</evidence>
<sequence>MTTLGKSNVDNMLVGGGTKRVRQPSCPNDHQPKLDKIGRPIQCLPGSSSHSVCGDGHACFFSGMNYMCCPTNQSSGRHQHTCPAPMVTVLDSSGAPLRCKSWTRACPQEGSECVYPVSEERIRHTW</sequence>
<dbReference type="InterPro" id="IPR028150">
    <property type="entry name" value="Lustrin_cystein"/>
</dbReference>
<protein>
    <recommendedName>
        <fullName evidence="4">WAP domain-containing protein</fullName>
    </recommendedName>
</protein>
<dbReference type="Proteomes" id="UP001303046">
    <property type="component" value="Unassembled WGS sequence"/>
</dbReference>
<evidence type="ECO:0000313" key="2">
    <source>
        <dbReference type="EMBL" id="KAK6764762.1"/>
    </source>
</evidence>
<keyword evidence="3" id="KW-1185">Reference proteome</keyword>
<dbReference type="Pfam" id="PF14625">
    <property type="entry name" value="Lustrin_cystein"/>
    <property type="match status" value="2"/>
</dbReference>
<organism evidence="2 3">
    <name type="scientific">Necator americanus</name>
    <name type="common">Human hookworm</name>
    <dbReference type="NCBI Taxonomy" id="51031"/>
    <lineage>
        <taxon>Eukaryota</taxon>
        <taxon>Metazoa</taxon>
        <taxon>Ecdysozoa</taxon>
        <taxon>Nematoda</taxon>
        <taxon>Chromadorea</taxon>
        <taxon>Rhabditida</taxon>
        <taxon>Rhabditina</taxon>
        <taxon>Rhabditomorpha</taxon>
        <taxon>Strongyloidea</taxon>
        <taxon>Ancylostomatidae</taxon>
        <taxon>Bunostominae</taxon>
        <taxon>Necator</taxon>
    </lineage>
</organism>
<evidence type="ECO:0000313" key="3">
    <source>
        <dbReference type="Proteomes" id="UP001303046"/>
    </source>
</evidence>
<dbReference type="SMART" id="SM00289">
    <property type="entry name" value="WR1"/>
    <property type="match status" value="2"/>
</dbReference>
<name>A0ABR1EQ28_NECAM</name>
<gene>
    <name evidence="2" type="primary">Necator_chrX.g25078</name>
    <name evidence="2" type="ORF">RB195_024912</name>
</gene>
<feature type="compositionally biased region" description="Polar residues" evidence="1">
    <location>
        <begin position="1"/>
        <end position="10"/>
    </location>
</feature>
<reference evidence="2 3" key="1">
    <citation type="submission" date="2023-08" db="EMBL/GenBank/DDBJ databases">
        <title>A Necator americanus chromosomal reference genome.</title>
        <authorList>
            <person name="Ilik V."/>
            <person name="Petrzelkova K.J."/>
            <person name="Pardy F."/>
            <person name="Fuh T."/>
            <person name="Niatou-Singa F.S."/>
            <person name="Gouil Q."/>
            <person name="Baker L."/>
            <person name="Ritchie M.E."/>
            <person name="Jex A.R."/>
            <person name="Gazzola D."/>
            <person name="Li H."/>
            <person name="Toshio Fujiwara R."/>
            <person name="Zhan B."/>
            <person name="Aroian R.V."/>
            <person name="Pafco B."/>
            <person name="Schwarz E.M."/>
        </authorList>
    </citation>
    <scope>NUCLEOTIDE SEQUENCE [LARGE SCALE GENOMIC DNA]</scope>
    <source>
        <strain evidence="2 3">Aroian</strain>
        <tissue evidence="2">Whole animal</tissue>
    </source>
</reference>
<comment type="caution">
    <text evidence="2">The sequence shown here is derived from an EMBL/GenBank/DDBJ whole genome shotgun (WGS) entry which is preliminary data.</text>
</comment>